<evidence type="ECO:0000313" key="2">
    <source>
        <dbReference type="Proteomes" id="UP000786387"/>
    </source>
</evidence>
<dbReference type="EMBL" id="JAAMRF010000010">
    <property type="protein sequence ID" value="MBA1275453.1"/>
    <property type="molecule type" value="Genomic_DNA"/>
</dbReference>
<dbReference type="RefSeq" id="WP_181072475.1">
    <property type="nucleotide sequence ID" value="NZ_JAAMRF010000010.1"/>
</dbReference>
<dbReference type="Gene3D" id="2.30.110.10">
    <property type="entry name" value="Electron Transport, Fmn-binding Protein, Chain A"/>
    <property type="match status" value="1"/>
</dbReference>
<dbReference type="PANTHER" id="PTHR35802">
    <property type="entry name" value="PROTEASE SYNTHASE AND SPORULATION PROTEIN PAI 2"/>
    <property type="match status" value="1"/>
</dbReference>
<dbReference type="Pfam" id="PF04299">
    <property type="entry name" value="FMN_bind_2"/>
    <property type="match status" value="1"/>
</dbReference>
<dbReference type="InterPro" id="IPR012349">
    <property type="entry name" value="Split_barrel_FMN-bd"/>
</dbReference>
<dbReference type="Proteomes" id="UP000786387">
    <property type="component" value="Unassembled WGS sequence"/>
</dbReference>
<dbReference type="InterPro" id="IPR007396">
    <property type="entry name" value="TR_PAI2-type"/>
</dbReference>
<sequence>MHYAEYKQHDLSLVLEMVKTFPFATILVNGSDGPLVAQAPLTPRIGESAAGAVEFHLALANPISEALVPDVPVTILVQGPGAAISPSWYTSSFTGSTPDRSKTAPTYNYLSMVIRGRLSLMDDQALQDQIKDLVLVNESGDGWQIEEFAPHLWTGWRKAIRGYRLEVAELDLTAKLSQGDSPGDKPGVVEGLRRRALQDDAMMARLVEGYDGTAASLHRLLNSLRAQ</sequence>
<accession>A0ABR5Z5F5</accession>
<comment type="caution">
    <text evidence="1">The sequence shown here is derived from an EMBL/GenBank/DDBJ whole genome shotgun (WGS) entry which is preliminary data.</text>
</comment>
<organism evidence="1 2">
    <name type="scientific">Stutzerimonas azotifigens</name>
    <dbReference type="NCBI Taxonomy" id="291995"/>
    <lineage>
        <taxon>Bacteria</taxon>
        <taxon>Pseudomonadati</taxon>
        <taxon>Pseudomonadota</taxon>
        <taxon>Gammaproteobacteria</taxon>
        <taxon>Pseudomonadales</taxon>
        <taxon>Pseudomonadaceae</taxon>
        <taxon>Stutzerimonas</taxon>
    </lineage>
</organism>
<dbReference type="PANTHER" id="PTHR35802:SF1">
    <property type="entry name" value="PROTEASE SYNTHASE AND SPORULATION PROTEIN PAI 2"/>
    <property type="match status" value="1"/>
</dbReference>
<proteinExistence type="predicted"/>
<reference evidence="1 2" key="1">
    <citation type="submission" date="2020-02" db="EMBL/GenBank/DDBJ databases">
        <title>Synteny-based analysis reveals conserved mechanism for high triclosan tolerance in Pseudomonas, as well as instances of horizontal transfer.</title>
        <authorList>
            <person name="Mcfarland A.G."/>
            <person name="Bertucci H.K."/>
            <person name="Litmann E."/>
            <person name="Shen J."/>
            <person name="Huttenhower C."/>
            <person name="Hartmann E.M."/>
        </authorList>
    </citation>
    <scope>NUCLEOTIDE SEQUENCE [LARGE SCALE GENOMIC DNA]</scope>
    <source>
        <strain evidence="1 2">115A1</strain>
    </source>
</reference>
<name>A0ABR5Z5F5_9GAMM</name>
<gene>
    <name evidence="1" type="ORF">G7026_19065</name>
</gene>
<protein>
    <submittedName>
        <fullName evidence="1">FMN-binding negative transcriptional regulator</fullName>
    </submittedName>
</protein>
<evidence type="ECO:0000313" key="1">
    <source>
        <dbReference type="EMBL" id="MBA1275453.1"/>
    </source>
</evidence>
<dbReference type="SUPFAM" id="SSF50475">
    <property type="entry name" value="FMN-binding split barrel"/>
    <property type="match status" value="1"/>
</dbReference>
<keyword evidence="2" id="KW-1185">Reference proteome</keyword>